<evidence type="ECO:0000259" key="6">
    <source>
        <dbReference type="PROSITE" id="PS51918"/>
    </source>
</evidence>
<feature type="domain" description="Radical SAM core" evidence="6">
    <location>
        <begin position="147"/>
        <end position="376"/>
    </location>
</feature>
<dbReference type="EMBL" id="JANUCQ010000006">
    <property type="protein sequence ID" value="MCS3922914.1"/>
    <property type="molecule type" value="Genomic_DNA"/>
</dbReference>
<keyword evidence="8" id="KW-1185">Reference proteome</keyword>
<evidence type="ECO:0000256" key="4">
    <source>
        <dbReference type="ARBA" id="ARBA00023004"/>
    </source>
</evidence>
<comment type="caution">
    <text evidence="7">The sequence shown here is derived from an EMBL/GenBank/DDBJ whole genome shotgun (WGS) entry which is preliminary data.</text>
</comment>
<sequence>MIGYRLTSKNKYSISKLYPLTKGILFNNLDELIYNLKTNEIEKSKSCCFKVINSKNIIIYSFMTLQRPEVSKEINILRNNFKDLILIAGGPHASGAPEDTLKMGFDYVLVGEGEITLPDLINKINNNQYIENNVIKGIPIDSFKGYDEIYPLAPIEITRGCPYNCRFCQTPQIFGKNIRHRSIEDIIKIVKNMKDIRFVTPNALSYGSKYATKPNLEKLEELLKKLSIFKERLFLGTFPSEVRPEFINEDTLNLIVNYCDNKYLHFGAQSGCDEMLTHIRRGHTVNDVINAVDLCKKNKLMPKVDFIFGFPSETMENRIRSIQLMKYIIKKNGKVHAHYFMPLPGTYFENEKSTELDRETIKILGSMAKKGQISGSWTHQYNSTKVEK</sequence>
<comment type="cofactor">
    <cofactor evidence="1">
        <name>[4Fe-4S] cluster</name>
        <dbReference type="ChEBI" id="CHEBI:49883"/>
    </cofactor>
</comment>
<dbReference type="CDD" id="cd01335">
    <property type="entry name" value="Radical_SAM"/>
    <property type="match status" value="1"/>
</dbReference>
<dbReference type="NCBIfam" id="TIGR04013">
    <property type="entry name" value="B12_SAM_MJ_1487"/>
    <property type="match status" value="1"/>
</dbReference>
<dbReference type="SMART" id="SM00729">
    <property type="entry name" value="Elp3"/>
    <property type="match status" value="1"/>
</dbReference>
<dbReference type="PROSITE" id="PS51918">
    <property type="entry name" value="RADICAL_SAM"/>
    <property type="match status" value="1"/>
</dbReference>
<protein>
    <submittedName>
        <fullName evidence="7">B12-binding domain/radical SAM domain protein</fullName>
    </submittedName>
</protein>
<dbReference type="InterPro" id="IPR023404">
    <property type="entry name" value="rSAM_horseshoe"/>
</dbReference>
<proteinExistence type="predicted"/>
<dbReference type="InterPro" id="IPR006158">
    <property type="entry name" value="Cobalamin-bd"/>
</dbReference>
<evidence type="ECO:0000256" key="3">
    <source>
        <dbReference type="ARBA" id="ARBA00022723"/>
    </source>
</evidence>
<dbReference type="InterPro" id="IPR058240">
    <property type="entry name" value="rSAM_sf"/>
</dbReference>
<dbReference type="Proteomes" id="UP001140258">
    <property type="component" value="Unassembled WGS sequence"/>
</dbReference>
<dbReference type="SFLD" id="SFLDS00029">
    <property type="entry name" value="Radical_SAM"/>
    <property type="match status" value="1"/>
</dbReference>
<evidence type="ECO:0000256" key="2">
    <source>
        <dbReference type="ARBA" id="ARBA00022691"/>
    </source>
</evidence>
<dbReference type="InterPro" id="IPR007197">
    <property type="entry name" value="rSAM"/>
</dbReference>
<name>A0ABT2EYU7_METVO</name>
<dbReference type="Gene3D" id="3.40.50.280">
    <property type="entry name" value="Cobalamin-binding domain"/>
    <property type="match status" value="1"/>
</dbReference>
<evidence type="ECO:0000256" key="1">
    <source>
        <dbReference type="ARBA" id="ARBA00001966"/>
    </source>
</evidence>
<accession>A0ABT2EYU7</accession>
<dbReference type="PANTHER" id="PTHR43409">
    <property type="entry name" value="ANAEROBIC MAGNESIUM-PROTOPORPHYRIN IX MONOMETHYL ESTER CYCLASE-RELATED"/>
    <property type="match status" value="1"/>
</dbReference>
<dbReference type="InterPro" id="IPR023980">
    <property type="entry name" value="CHP04013_B12-bd/rSAM"/>
</dbReference>
<keyword evidence="2" id="KW-0949">S-adenosyl-L-methionine</keyword>
<dbReference type="Gene3D" id="3.80.30.20">
    <property type="entry name" value="tm_1862 like domain"/>
    <property type="match status" value="1"/>
</dbReference>
<gene>
    <name evidence="7" type="ORF">M2325_001624</name>
</gene>
<dbReference type="Pfam" id="PF02310">
    <property type="entry name" value="B12-binding"/>
    <property type="match status" value="1"/>
</dbReference>
<keyword evidence="3" id="KW-0479">Metal-binding</keyword>
<evidence type="ECO:0000313" key="8">
    <source>
        <dbReference type="Proteomes" id="UP001140258"/>
    </source>
</evidence>
<reference evidence="7" key="1">
    <citation type="submission" date="2022-08" db="EMBL/GenBank/DDBJ databases">
        <title>Genomic Encyclopedia of Type Strains, Phase V (KMG-V): Genome sequencing to study the core and pangenomes of soil and plant-associated prokaryotes.</title>
        <authorList>
            <person name="Whitman W."/>
        </authorList>
    </citation>
    <scope>NUCLEOTIDE SEQUENCE</scope>
    <source>
        <strain evidence="7">PS</strain>
    </source>
</reference>
<keyword evidence="4" id="KW-0408">Iron</keyword>
<keyword evidence="5" id="KW-0411">Iron-sulfur</keyword>
<dbReference type="SFLD" id="SFLDG01082">
    <property type="entry name" value="B12-binding_domain_containing"/>
    <property type="match status" value="1"/>
</dbReference>
<evidence type="ECO:0000313" key="7">
    <source>
        <dbReference type="EMBL" id="MCS3922914.1"/>
    </source>
</evidence>
<evidence type="ECO:0000256" key="5">
    <source>
        <dbReference type="ARBA" id="ARBA00023014"/>
    </source>
</evidence>
<dbReference type="CDD" id="cd02068">
    <property type="entry name" value="radical_SAM_B12_BD"/>
    <property type="match status" value="1"/>
</dbReference>
<dbReference type="RefSeq" id="WP_259052626.1">
    <property type="nucleotide sequence ID" value="NZ_JANUCQ010000006.1"/>
</dbReference>
<dbReference type="InterPro" id="IPR006638">
    <property type="entry name" value="Elp3/MiaA/NifB-like_rSAM"/>
</dbReference>
<dbReference type="PANTHER" id="PTHR43409:SF17">
    <property type="entry name" value="METHYLTHIOTRANSFERASE MJ0865-RELATED"/>
    <property type="match status" value="1"/>
</dbReference>
<organism evidence="7 8">
    <name type="scientific">Methanococcus voltae PS</name>
    <dbReference type="NCBI Taxonomy" id="523842"/>
    <lineage>
        <taxon>Archaea</taxon>
        <taxon>Methanobacteriati</taxon>
        <taxon>Methanobacteriota</taxon>
        <taxon>Methanomada group</taxon>
        <taxon>Methanococci</taxon>
        <taxon>Methanococcales</taxon>
        <taxon>Methanococcaceae</taxon>
        <taxon>Methanococcus</taxon>
    </lineage>
</organism>
<dbReference type="SUPFAM" id="SSF102114">
    <property type="entry name" value="Radical SAM enzymes"/>
    <property type="match status" value="1"/>
</dbReference>
<dbReference type="Pfam" id="PF04055">
    <property type="entry name" value="Radical_SAM"/>
    <property type="match status" value="1"/>
</dbReference>
<dbReference type="InterPro" id="IPR051198">
    <property type="entry name" value="BchE-like"/>
</dbReference>